<sequence length="555" mass="60646">MKKLLILLFVMLCASPCAQAAEDFHDKLYFAIHLGFDEIETEDIITSEDATCIYLDSDSLSAKIDAYTLPVNTTDKPITFSSDSPSLTVSDDGTVTSDGTPGVYTVNISCGGITRSHSVYVGNRVERLTLSDTELSMYADRPEPHTISVSTEPSGAGSSLVRWYSGDESIVHVDQNGTVIPNGVGTTSVYAETADGEHTAKCTVYVGLYDVSTKAVFITNAVDKIRIGSDYSLSAYVYPETVRDKSVIWSSSDSTVLSVDTNGVIHGSEAGTAAITVQTANGKTDSFEIEVVPANTENLDYTVISKSVNERIAELMTKPQFTAYNYTLDDMTEYQLTMQPVKYSENRRAEYDELRDAIDPSRHAGGYGKYQFIDLSQPNNVSVDVLNAYLNGKGVLQGKGQQFKDAAEAYGISELYLVTHACLETGDGTSQLANGVSVNGTVVYNIYGIGAYDANAVKYGSEYAYACGWTSVDEAIEGGAAWISANYINNPDYRQNTLYKMRWNPDSPGDHQYATDIDWATAQAKTLKTMFDSFPDAELTYEIPLYKGEEEFDLR</sequence>
<evidence type="ECO:0000313" key="4">
    <source>
        <dbReference type="EMBL" id="HIU57896.1"/>
    </source>
</evidence>
<dbReference type="SMART" id="SM00047">
    <property type="entry name" value="LYZ2"/>
    <property type="match status" value="1"/>
</dbReference>
<comment type="caution">
    <text evidence="4">The sequence shown here is derived from an EMBL/GenBank/DDBJ whole genome shotgun (WGS) entry which is preliminary data.</text>
</comment>
<name>A0A9D1MCV5_9FIRM</name>
<feature type="signal peptide" evidence="1">
    <location>
        <begin position="1"/>
        <end position="20"/>
    </location>
</feature>
<evidence type="ECO:0000259" key="2">
    <source>
        <dbReference type="SMART" id="SM00047"/>
    </source>
</evidence>
<dbReference type="SUPFAM" id="SSF49373">
    <property type="entry name" value="Invasin/intimin cell-adhesion fragments"/>
    <property type="match status" value="2"/>
</dbReference>
<dbReference type="Gene3D" id="2.60.40.1080">
    <property type="match status" value="3"/>
</dbReference>
<keyword evidence="1" id="KW-0732">Signal</keyword>
<dbReference type="Pfam" id="PF02368">
    <property type="entry name" value="Big_2"/>
    <property type="match status" value="2"/>
</dbReference>
<feature type="chain" id="PRO_5038405361" evidence="1">
    <location>
        <begin position="21"/>
        <end position="555"/>
    </location>
</feature>
<feature type="domain" description="BIG2" evidence="3">
    <location>
        <begin position="124"/>
        <end position="203"/>
    </location>
</feature>
<gene>
    <name evidence="4" type="ORF">IAA61_08845</name>
</gene>
<reference evidence="4" key="2">
    <citation type="journal article" date="2021" name="PeerJ">
        <title>Extensive microbial diversity within the chicken gut microbiome revealed by metagenomics and culture.</title>
        <authorList>
            <person name="Gilroy R."/>
            <person name="Ravi A."/>
            <person name="Getino M."/>
            <person name="Pursley I."/>
            <person name="Horton D.L."/>
            <person name="Alikhan N.F."/>
            <person name="Baker D."/>
            <person name="Gharbi K."/>
            <person name="Hall N."/>
            <person name="Watson M."/>
            <person name="Adriaenssens E.M."/>
            <person name="Foster-Nyarko E."/>
            <person name="Jarju S."/>
            <person name="Secka A."/>
            <person name="Antonio M."/>
            <person name="Oren A."/>
            <person name="Chaudhuri R.R."/>
            <person name="La Ragione R."/>
            <person name="Hildebrand F."/>
            <person name="Pallen M.J."/>
        </authorList>
    </citation>
    <scope>NUCLEOTIDE SEQUENCE</scope>
    <source>
        <strain evidence="4">USAMLcec3-3695</strain>
    </source>
</reference>
<dbReference type="Pfam" id="PF01832">
    <property type="entry name" value="Glucosaminidase"/>
    <property type="match status" value="1"/>
</dbReference>
<dbReference type="Gene3D" id="1.10.530.10">
    <property type="match status" value="1"/>
</dbReference>
<dbReference type="Proteomes" id="UP000824109">
    <property type="component" value="Unassembled WGS sequence"/>
</dbReference>
<dbReference type="EMBL" id="DVNB01000087">
    <property type="protein sequence ID" value="HIU57896.1"/>
    <property type="molecule type" value="Genomic_DNA"/>
</dbReference>
<evidence type="ECO:0000256" key="1">
    <source>
        <dbReference type="SAM" id="SignalP"/>
    </source>
</evidence>
<dbReference type="AlphaFoldDB" id="A0A9D1MCV5"/>
<dbReference type="GO" id="GO:0004040">
    <property type="term" value="F:amidase activity"/>
    <property type="evidence" value="ECO:0007669"/>
    <property type="project" value="InterPro"/>
</dbReference>
<dbReference type="InterPro" id="IPR003343">
    <property type="entry name" value="Big_2"/>
</dbReference>
<accession>A0A9D1MCV5</accession>
<organism evidence="4 5">
    <name type="scientific">Candidatus Ornithomonoglobus merdipullorum</name>
    <dbReference type="NCBI Taxonomy" id="2840895"/>
    <lineage>
        <taxon>Bacteria</taxon>
        <taxon>Bacillati</taxon>
        <taxon>Bacillota</taxon>
        <taxon>Clostridia</taxon>
        <taxon>Candidatus Ornithomonoglobus</taxon>
    </lineage>
</organism>
<reference evidence="4" key="1">
    <citation type="submission" date="2020-10" db="EMBL/GenBank/DDBJ databases">
        <authorList>
            <person name="Gilroy R."/>
        </authorList>
    </citation>
    <scope>NUCLEOTIDE SEQUENCE</scope>
    <source>
        <strain evidence="4">USAMLcec3-3695</strain>
    </source>
</reference>
<dbReference type="InterPro" id="IPR008964">
    <property type="entry name" value="Invasin/intimin_cell_adhesion"/>
</dbReference>
<dbReference type="SMART" id="SM00635">
    <property type="entry name" value="BID_2"/>
    <property type="match status" value="2"/>
</dbReference>
<feature type="domain" description="BIG2" evidence="3">
    <location>
        <begin position="216"/>
        <end position="289"/>
    </location>
</feature>
<proteinExistence type="predicted"/>
<evidence type="ECO:0000259" key="3">
    <source>
        <dbReference type="SMART" id="SM00635"/>
    </source>
</evidence>
<dbReference type="InterPro" id="IPR002901">
    <property type="entry name" value="MGlyc_endo_b_GlcNAc-like_dom"/>
</dbReference>
<protein>
    <submittedName>
        <fullName evidence="4">Ig-like domain-containing protein</fullName>
    </submittedName>
</protein>
<feature type="domain" description="Mannosyl-glycoprotein endo-beta-N-acetylglucosamidase-like" evidence="2">
    <location>
        <begin position="388"/>
        <end position="535"/>
    </location>
</feature>
<evidence type="ECO:0000313" key="5">
    <source>
        <dbReference type="Proteomes" id="UP000824109"/>
    </source>
</evidence>